<keyword evidence="2" id="KW-0732">Signal</keyword>
<dbReference type="EMBL" id="NRRE01000026">
    <property type="protein sequence ID" value="MBK1698257.1"/>
    <property type="molecule type" value="Genomic_DNA"/>
</dbReference>
<reference evidence="3" key="1">
    <citation type="submission" date="2017-08" db="EMBL/GenBank/DDBJ databases">
        <authorList>
            <person name="Imhoff J.F."/>
            <person name="Rahn T."/>
            <person name="Kuenzel S."/>
            <person name="Neulinger S.C."/>
        </authorList>
    </citation>
    <scope>NUCLEOTIDE SEQUENCE</scope>
    <source>
        <strain evidence="3">DSM 9154</strain>
    </source>
</reference>
<protein>
    <recommendedName>
        <fullName evidence="5">Secreted protein</fullName>
    </recommendedName>
</protein>
<evidence type="ECO:0000313" key="3">
    <source>
        <dbReference type="EMBL" id="MBK1698257.1"/>
    </source>
</evidence>
<accession>A0A934QJX1</accession>
<feature type="region of interest" description="Disordered" evidence="1">
    <location>
        <begin position="45"/>
        <end position="80"/>
    </location>
</feature>
<dbReference type="AlphaFoldDB" id="A0A934QJX1"/>
<gene>
    <name evidence="3" type="ORF">CKO21_13495</name>
</gene>
<reference evidence="3" key="2">
    <citation type="journal article" date="2020" name="Microorganisms">
        <title>Osmotic Adaptation and Compatible Solute Biosynthesis of Phototrophic Bacteria as Revealed from Genome Analyses.</title>
        <authorList>
            <person name="Imhoff J.F."/>
            <person name="Rahn T."/>
            <person name="Kunzel S."/>
            <person name="Keller A."/>
            <person name="Neulinger S.C."/>
        </authorList>
    </citation>
    <scope>NUCLEOTIDE SEQUENCE</scope>
    <source>
        <strain evidence="3">DSM 9154</strain>
    </source>
</reference>
<comment type="caution">
    <text evidence="3">The sequence shown here is derived from an EMBL/GenBank/DDBJ whole genome shotgun (WGS) entry which is preliminary data.</text>
</comment>
<dbReference type="RefSeq" id="WP_027288633.1">
    <property type="nucleotide sequence ID" value="NZ_NRRE01000026.1"/>
</dbReference>
<feature type="chain" id="PRO_5037643654" description="Secreted protein" evidence="2">
    <location>
        <begin position="25"/>
        <end position="96"/>
    </location>
</feature>
<feature type="signal peptide" evidence="2">
    <location>
        <begin position="1"/>
        <end position="24"/>
    </location>
</feature>
<organism evidence="3 4">
    <name type="scientific">Rhodovibrio salinarum</name>
    <dbReference type="NCBI Taxonomy" id="1087"/>
    <lineage>
        <taxon>Bacteria</taxon>
        <taxon>Pseudomonadati</taxon>
        <taxon>Pseudomonadota</taxon>
        <taxon>Alphaproteobacteria</taxon>
        <taxon>Rhodospirillales</taxon>
        <taxon>Rhodovibrionaceae</taxon>
        <taxon>Rhodovibrio</taxon>
    </lineage>
</organism>
<sequence>MMQLCKTATALAAATVLVAGTVTAAAASDDRKDGAWPDVIERAQLDCTPGDGEPQPMDRAYIDDDARQSAARTGGSAQADNPVSQVFAAIQVASKT</sequence>
<name>A0A934QJX1_9PROT</name>
<dbReference type="Proteomes" id="UP000778970">
    <property type="component" value="Unassembled WGS sequence"/>
</dbReference>
<keyword evidence="4" id="KW-1185">Reference proteome</keyword>
<evidence type="ECO:0000256" key="1">
    <source>
        <dbReference type="SAM" id="MobiDB-lite"/>
    </source>
</evidence>
<evidence type="ECO:0000313" key="4">
    <source>
        <dbReference type="Proteomes" id="UP000778970"/>
    </source>
</evidence>
<evidence type="ECO:0000256" key="2">
    <source>
        <dbReference type="SAM" id="SignalP"/>
    </source>
</evidence>
<evidence type="ECO:0008006" key="5">
    <source>
        <dbReference type="Google" id="ProtNLM"/>
    </source>
</evidence>
<proteinExistence type="predicted"/>